<evidence type="ECO:0000313" key="11">
    <source>
        <dbReference type="Proteomes" id="UP000472263"/>
    </source>
</evidence>
<dbReference type="InParanoid" id="A0A667YUT9"/>
<evidence type="ECO:0000256" key="4">
    <source>
        <dbReference type="ARBA" id="ARBA00022989"/>
    </source>
</evidence>
<feature type="transmembrane region" description="Helical" evidence="8">
    <location>
        <begin position="118"/>
        <end position="137"/>
    </location>
</feature>
<feature type="transmembrane region" description="Helical" evidence="8">
    <location>
        <begin position="32"/>
        <end position="51"/>
    </location>
</feature>
<proteinExistence type="inferred from homology"/>
<dbReference type="InterPro" id="IPR025256">
    <property type="entry name" value="TM7S3/TM198-like_dom"/>
</dbReference>
<reference evidence="10" key="2">
    <citation type="submission" date="2025-08" db="UniProtKB">
        <authorList>
            <consortium name="Ensembl"/>
        </authorList>
    </citation>
    <scope>IDENTIFICATION</scope>
</reference>
<gene>
    <name evidence="10" type="primary">LOC115362236</name>
</gene>
<keyword evidence="5 8" id="KW-0472">Membrane</keyword>
<dbReference type="GeneTree" id="ENSGT00390000016940"/>
<evidence type="ECO:0000313" key="10">
    <source>
        <dbReference type="Ensembl" id="ENSMMDP00005024846.1"/>
    </source>
</evidence>
<comment type="similarity">
    <text evidence="2">Belongs to the TMEM198 family.</text>
</comment>
<feature type="transmembrane region" description="Helical" evidence="8">
    <location>
        <begin position="214"/>
        <end position="232"/>
    </location>
</feature>
<accession>A0A667YUT9</accession>
<keyword evidence="4 8" id="KW-1133">Transmembrane helix</keyword>
<evidence type="ECO:0000259" key="9">
    <source>
        <dbReference type="Pfam" id="PF13886"/>
    </source>
</evidence>
<dbReference type="GO" id="GO:0005886">
    <property type="term" value="C:plasma membrane"/>
    <property type="evidence" value="ECO:0007669"/>
    <property type="project" value="TreeGrafter"/>
</dbReference>
<dbReference type="Proteomes" id="UP000472263">
    <property type="component" value="Chromosome 7"/>
</dbReference>
<reference evidence="10" key="3">
    <citation type="submission" date="2025-09" db="UniProtKB">
        <authorList>
            <consortium name="Ensembl"/>
        </authorList>
    </citation>
    <scope>IDENTIFICATION</scope>
</reference>
<name>A0A667YUT9_9TELE</name>
<reference evidence="10" key="1">
    <citation type="submission" date="2019-06" db="EMBL/GenBank/DDBJ databases">
        <authorList>
            <consortium name="Wellcome Sanger Institute Data Sharing"/>
        </authorList>
    </citation>
    <scope>NUCLEOTIDE SEQUENCE [LARGE SCALE GENOMIC DNA]</scope>
</reference>
<evidence type="ECO:0000256" key="7">
    <source>
        <dbReference type="SAM" id="MobiDB-lite"/>
    </source>
</evidence>
<evidence type="ECO:0000256" key="2">
    <source>
        <dbReference type="ARBA" id="ARBA00006244"/>
    </source>
</evidence>
<evidence type="ECO:0000256" key="8">
    <source>
        <dbReference type="SAM" id="Phobius"/>
    </source>
</evidence>
<evidence type="ECO:0000256" key="1">
    <source>
        <dbReference type="ARBA" id="ARBA00004141"/>
    </source>
</evidence>
<sequence length="337" mass="37395">MADTLLYVTEEPGPSLTEVDICVLEIRKKYEVIPTIVCSICFSFGLIYCFSGYRCFKMVMFLSGFMLGSAAVFLLYHKEPVLDSQLGVETKAGIGLGVGVLCGLMTMLVYTMGLFLTGLQLGCLITVSSLVVISQFYSLTPVWVPLCAVVAASIVTAVFTLQWQKLFTVISTAVFGATTVMFCVDYLLGMFMLAGHLYDIVCQVDPRPLCWFNWVISGICPLLSLIGVLVQWKFTANGVSHLEVKHKKHQKHSKKVKYGYRDSRRRPDARRRRRPPPLKRYAGDVLAPSYLQSLQERQMGTGSSTSSLSTITHTVIDFDFETGSMVPLTAASPVFRV</sequence>
<dbReference type="Pfam" id="PF13886">
    <property type="entry name" value="TM7S3_TM198"/>
    <property type="match status" value="1"/>
</dbReference>
<feature type="transmembrane region" description="Helical" evidence="8">
    <location>
        <begin position="92"/>
        <end position="111"/>
    </location>
</feature>
<feature type="transmembrane region" description="Helical" evidence="8">
    <location>
        <begin position="58"/>
        <end position="77"/>
    </location>
</feature>
<dbReference type="OrthoDB" id="115781at2759"/>
<keyword evidence="11" id="KW-1185">Reference proteome</keyword>
<dbReference type="PANTHER" id="PTHR31247:SF17">
    <property type="entry name" value="DUF4203 DOMAIN-CONTAINING PROTEIN"/>
    <property type="match status" value="1"/>
</dbReference>
<organism evidence="10 11">
    <name type="scientific">Myripristis murdjan</name>
    <name type="common">pinecone soldierfish</name>
    <dbReference type="NCBI Taxonomy" id="586833"/>
    <lineage>
        <taxon>Eukaryota</taxon>
        <taxon>Metazoa</taxon>
        <taxon>Chordata</taxon>
        <taxon>Craniata</taxon>
        <taxon>Vertebrata</taxon>
        <taxon>Euteleostomi</taxon>
        <taxon>Actinopterygii</taxon>
        <taxon>Neopterygii</taxon>
        <taxon>Teleostei</taxon>
        <taxon>Neoteleostei</taxon>
        <taxon>Acanthomorphata</taxon>
        <taxon>Holocentriformes</taxon>
        <taxon>Holocentridae</taxon>
        <taxon>Myripristis</taxon>
    </lineage>
</organism>
<keyword evidence="3 8" id="KW-0812">Transmembrane</keyword>
<evidence type="ECO:0000256" key="6">
    <source>
        <dbReference type="ARBA" id="ARBA00049737"/>
    </source>
</evidence>
<feature type="transmembrane region" description="Helical" evidence="8">
    <location>
        <begin position="143"/>
        <end position="161"/>
    </location>
</feature>
<dbReference type="InterPro" id="IPR040236">
    <property type="entry name" value="TMEM198"/>
</dbReference>
<dbReference type="AlphaFoldDB" id="A0A667YUT9"/>
<protein>
    <recommendedName>
        <fullName evidence="6">Transmembrane protein 198</fullName>
    </recommendedName>
</protein>
<feature type="domain" description="TM7S3/TM198-like" evidence="9">
    <location>
        <begin position="38"/>
        <end position="232"/>
    </location>
</feature>
<comment type="subcellular location">
    <subcellularLocation>
        <location evidence="1">Membrane</location>
        <topology evidence="1">Multi-pass membrane protein</topology>
    </subcellularLocation>
</comment>
<evidence type="ECO:0000256" key="3">
    <source>
        <dbReference type="ARBA" id="ARBA00022692"/>
    </source>
</evidence>
<dbReference type="RefSeq" id="XP_029911949.1">
    <property type="nucleotide sequence ID" value="XM_030056089.1"/>
</dbReference>
<dbReference type="PANTHER" id="PTHR31247">
    <property type="entry name" value="TRANSMEMBRANE PROTEIN 198 FAMILY MEMBER"/>
    <property type="match status" value="1"/>
</dbReference>
<dbReference type="Ensembl" id="ENSMMDT00005025375.1">
    <property type="protein sequence ID" value="ENSMMDP00005024846.1"/>
    <property type="gene ID" value="ENSMMDG00005011921.1"/>
</dbReference>
<dbReference type="GeneID" id="115362236"/>
<feature type="transmembrane region" description="Helical" evidence="8">
    <location>
        <begin position="173"/>
        <end position="194"/>
    </location>
</feature>
<feature type="compositionally biased region" description="Basic residues" evidence="7">
    <location>
        <begin position="267"/>
        <end position="277"/>
    </location>
</feature>
<feature type="region of interest" description="Disordered" evidence="7">
    <location>
        <begin position="251"/>
        <end position="281"/>
    </location>
</feature>
<evidence type="ECO:0000256" key="5">
    <source>
        <dbReference type="ARBA" id="ARBA00023136"/>
    </source>
</evidence>